<proteinExistence type="predicted"/>
<sequence length="106" mass="11656">MKYGGKSDRVGSVYRSRHDAPNSYSSSCLRVKDQLCEASCFIPPSLVSTLFIFSSIHQPERCVSVYVPVDKRAKGGEQGMRKWSQCSEGNENPEALSQDACPGPQP</sequence>
<gene>
    <name evidence="2" type="ORF">IRJ41_015921</name>
</gene>
<evidence type="ECO:0000256" key="1">
    <source>
        <dbReference type="SAM" id="MobiDB-lite"/>
    </source>
</evidence>
<dbReference type="Proteomes" id="UP001059041">
    <property type="component" value="Linkage Group LG16"/>
</dbReference>
<evidence type="ECO:0000313" key="2">
    <source>
        <dbReference type="EMBL" id="KAI7798870.1"/>
    </source>
</evidence>
<organism evidence="2 3">
    <name type="scientific">Triplophysa rosa</name>
    <name type="common">Cave loach</name>
    <dbReference type="NCBI Taxonomy" id="992332"/>
    <lineage>
        <taxon>Eukaryota</taxon>
        <taxon>Metazoa</taxon>
        <taxon>Chordata</taxon>
        <taxon>Craniata</taxon>
        <taxon>Vertebrata</taxon>
        <taxon>Euteleostomi</taxon>
        <taxon>Actinopterygii</taxon>
        <taxon>Neopterygii</taxon>
        <taxon>Teleostei</taxon>
        <taxon>Ostariophysi</taxon>
        <taxon>Cypriniformes</taxon>
        <taxon>Nemacheilidae</taxon>
        <taxon>Triplophysa</taxon>
    </lineage>
</organism>
<reference evidence="2" key="1">
    <citation type="submission" date="2021-02" db="EMBL/GenBank/DDBJ databases">
        <title>Comparative genomics reveals that relaxation of natural selection precedes convergent phenotypic evolution of cavefish.</title>
        <authorList>
            <person name="Peng Z."/>
        </authorList>
    </citation>
    <scope>NUCLEOTIDE SEQUENCE</scope>
    <source>
        <tissue evidence="2">Muscle</tissue>
    </source>
</reference>
<name>A0A9W7WH37_TRIRA</name>
<feature type="region of interest" description="Disordered" evidence="1">
    <location>
        <begin position="1"/>
        <end position="25"/>
    </location>
</feature>
<dbReference type="AlphaFoldDB" id="A0A9W7WH37"/>
<evidence type="ECO:0000313" key="3">
    <source>
        <dbReference type="Proteomes" id="UP001059041"/>
    </source>
</evidence>
<protein>
    <submittedName>
        <fullName evidence="2">Uncharacterized protein</fullName>
    </submittedName>
</protein>
<keyword evidence="3" id="KW-1185">Reference proteome</keyword>
<dbReference type="EMBL" id="JAFHDT010000016">
    <property type="protein sequence ID" value="KAI7798870.1"/>
    <property type="molecule type" value="Genomic_DNA"/>
</dbReference>
<accession>A0A9W7WH37</accession>
<comment type="caution">
    <text evidence="2">The sequence shown here is derived from an EMBL/GenBank/DDBJ whole genome shotgun (WGS) entry which is preliminary data.</text>
</comment>
<feature type="region of interest" description="Disordered" evidence="1">
    <location>
        <begin position="75"/>
        <end position="106"/>
    </location>
</feature>